<name>A0AAP8MDC4_9GAMM</name>
<proteinExistence type="predicted"/>
<sequence>MRRAVGLALFALSGTAIAELPLFDGGHVKGVWLTSSYPDDSVFREELGAVTQDQAMDVRFKFSVDAGAWQAQADYQLLGRHGESIGGGGALDNQFVPQRIVVDDDRRWWDLTSEINSGDEHVLLHRLDRLNVAYRGDKTVVRFGRQAVSWGNGVIYNPMDFFNPFDPAAVDTEYKVGDDMIYGQYLQDSGNDWQAVNVQRRDAAGDVSAEVSSTAVKYHGFGLDREYDLLLAQHYDEAIVGVGGVINVGDSVVRGDVMVSETDPEWVTSLVVNWSYSWVWGDTNVSGVAEYFFNGFGLREQDYSAEKIAAAEDLVARLARGELYTLGRHYLASSLMMEVTPLLNVTPVLFFNLGDQSALAQVSVQWNFAQDWQVLSALNVSLGPTGTEFGGIEGSPEGMTLATGPTVFVQVARYF</sequence>
<dbReference type="RefSeq" id="WP_084198490.1">
    <property type="nucleotide sequence ID" value="NZ_BMYL01000003.1"/>
</dbReference>
<evidence type="ECO:0000256" key="1">
    <source>
        <dbReference type="SAM" id="SignalP"/>
    </source>
</evidence>
<dbReference type="KEGG" id="hja:BST95_05590"/>
<protein>
    <recommendedName>
        <fullName evidence="4">Alginate export domain-containing protein</fullName>
    </recommendedName>
</protein>
<accession>A0AAP8MDC4</accession>
<gene>
    <name evidence="2" type="ORF">C0029_14140</name>
</gene>
<organism evidence="2 3">
    <name type="scientific">Halioglobus japonicus</name>
    <dbReference type="NCBI Taxonomy" id="930805"/>
    <lineage>
        <taxon>Bacteria</taxon>
        <taxon>Pseudomonadati</taxon>
        <taxon>Pseudomonadota</taxon>
        <taxon>Gammaproteobacteria</taxon>
        <taxon>Cellvibrionales</taxon>
        <taxon>Halieaceae</taxon>
        <taxon>Halioglobus</taxon>
    </lineage>
</organism>
<reference evidence="2 3" key="1">
    <citation type="submission" date="2018-01" db="EMBL/GenBank/DDBJ databases">
        <title>The draft genome sequence of Halioglobus japonicus S1-36.</title>
        <authorList>
            <person name="Du Z.-J."/>
            <person name="Shi M.-J."/>
        </authorList>
    </citation>
    <scope>NUCLEOTIDE SEQUENCE [LARGE SCALE GENOMIC DNA]</scope>
    <source>
        <strain evidence="2 3">S1-36</strain>
    </source>
</reference>
<dbReference type="EMBL" id="PKUR01000003">
    <property type="protein sequence ID" value="PLW85736.1"/>
    <property type="molecule type" value="Genomic_DNA"/>
</dbReference>
<keyword evidence="1" id="KW-0732">Signal</keyword>
<evidence type="ECO:0008006" key="4">
    <source>
        <dbReference type="Google" id="ProtNLM"/>
    </source>
</evidence>
<dbReference type="AlphaFoldDB" id="A0AAP8MDC4"/>
<dbReference type="Proteomes" id="UP000235162">
    <property type="component" value="Unassembled WGS sequence"/>
</dbReference>
<keyword evidence="3" id="KW-1185">Reference proteome</keyword>
<evidence type="ECO:0000313" key="2">
    <source>
        <dbReference type="EMBL" id="PLW85736.1"/>
    </source>
</evidence>
<evidence type="ECO:0000313" key="3">
    <source>
        <dbReference type="Proteomes" id="UP000235162"/>
    </source>
</evidence>
<comment type="caution">
    <text evidence="2">The sequence shown here is derived from an EMBL/GenBank/DDBJ whole genome shotgun (WGS) entry which is preliminary data.</text>
</comment>
<feature type="chain" id="PRO_5043000231" description="Alginate export domain-containing protein" evidence="1">
    <location>
        <begin position="19"/>
        <end position="415"/>
    </location>
</feature>
<feature type="signal peptide" evidence="1">
    <location>
        <begin position="1"/>
        <end position="18"/>
    </location>
</feature>